<dbReference type="Gene3D" id="3.40.720.10">
    <property type="entry name" value="Alkaline Phosphatase, subunit A"/>
    <property type="match status" value="1"/>
</dbReference>
<comment type="caution">
    <text evidence="2">The sequence shown here is derived from an EMBL/GenBank/DDBJ whole genome shotgun (WGS) entry which is preliminary data.</text>
</comment>
<keyword evidence="1" id="KW-0812">Transmembrane</keyword>
<dbReference type="PANTHER" id="PTHR10974:SF1">
    <property type="entry name" value="FI08016P-RELATED"/>
    <property type="match status" value="1"/>
</dbReference>
<proteinExistence type="predicted"/>
<dbReference type="SUPFAM" id="SSF53649">
    <property type="entry name" value="Alkaline phosphatase-like"/>
    <property type="match status" value="1"/>
</dbReference>
<evidence type="ECO:0000256" key="1">
    <source>
        <dbReference type="SAM" id="Phobius"/>
    </source>
</evidence>
<dbReference type="GO" id="GO:0005615">
    <property type="term" value="C:extracellular space"/>
    <property type="evidence" value="ECO:0007669"/>
    <property type="project" value="TreeGrafter"/>
</dbReference>
<sequence length="658" mass="75835">MTTTKCPRRRVTVTGLFIVIAVSAVYLFQAVHEHAHSFRTSNGSLRDVPESRKLNDMINKTMTKHVNGKVCVFPQVNPYDSNIMKLAGLDKKTIVCDNDFMAEITYIDGLNIKINNSKINKTLGLSHCKYRNITRLPFKDNSVEFSPWSKEFTEAIKISDEHEFLHVECYAKKDHKSVVSKAFYSLVPKKKHLEKLYDVKIKKRQVEFDPKETLNIIIVALDGLPRHQLLRGMPKTYKHITENLKTFDFTMHSQVADNTFPNFLAILSGSSHSDVRRYWDFSKPEDAFDLIWQDFERAGYRTLYTEDYPKGAGFYWGGRSFINPQTSYWNRPLELAMLEEKGFIRRKSACAGPRPISEYQLEYLIRFLDTFPNKPVACATFIINLTHDDSTQAGYIDEHIFNFYKTLGEKKYLDKSLVMLLSDHGQRWGEIRKTYNGIVESRNPFLFLTFPPWFLKKYPDIARNLETNTLRLTSHFDTRQMLLDLLYFRGREPIPPYRGKHGISLFRELPEDRTCANASIPGNQCLCGQNVDKFMDVNSSNSILLANGLFEAIKKKSDPNKCEKYQLDRVLQVGVLSMPGASNAEKKRFLASRVRLTTKPGGAMFEGTVYLDLKSKETSVGSNIERLNMYKGEVECLPTSREQMYCYCKGNKQSKLKS</sequence>
<accession>A0AAV4AE20</accession>
<feature type="transmembrane region" description="Helical" evidence="1">
    <location>
        <begin position="12"/>
        <end position="31"/>
    </location>
</feature>
<evidence type="ECO:0000313" key="3">
    <source>
        <dbReference type="Proteomes" id="UP000735302"/>
    </source>
</evidence>
<organism evidence="2 3">
    <name type="scientific">Plakobranchus ocellatus</name>
    <dbReference type="NCBI Taxonomy" id="259542"/>
    <lineage>
        <taxon>Eukaryota</taxon>
        <taxon>Metazoa</taxon>
        <taxon>Spiralia</taxon>
        <taxon>Lophotrochozoa</taxon>
        <taxon>Mollusca</taxon>
        <taxon>Gastropoda</taxon>
        <taxon>Heterobranchia</taxon>
        <taxon>Euthyneura</taxon>
        <taxon>Panpulmonata</taxon>
        <taxon>Sacoglossa</taxon>
        <taxon>Placobranchoidea</taxon>
        <taxon>Plakobranchidae</taxon>
        <taxon>Plakobranchus</taxon>
    </lineage>
</organism>
<name>A0AAV4AE20_9GAST</name>
<gene>
    <name evidence="2" type="ORF">PoB_003292000</name>
</gene>
<dbReference type="InterPro" id="IPR004245">
    <property type="entry name" value="DUF229"/>
</dbReference>
<dbReference type="InterPro" id="IPR017850">
    <property type="entry name" value="Alkaline_phosphatase_core_sf"/>
</dbReference>
<dbReference type="CDD" id="cd16021">
    <property type="entry name" value="ALP_like"/>
    <property type="match status" value="1"/>
</dbReference>
<dbReference type="FunFam" id="3.40.720.10:FF:000017">
    <property type="entry name" value="Predicted protein"/>
    <property type="match status" value="1"/>
</dbReference>
<reference evidence="2 3" key="1">
    <citation type="journal article" date="2021" name="Elife">
        <title>Chloroplast acquisition without the gene transfer in kleptoplastic sea slugs, Plakobranchus ocellatus.</title>
        <authorList>
            <person name="Maeda T."/>
            <person name="Takahashi S."/>
            <person name="Yoshida T."/>
            <person name="Shimamura S."/>
            <person name="Takaki Y."/>
            <person name="Nagai Y."/>
            <person name="Toyoda A."/>
            <person name="Suzuki Y."/>
            <person name="Arimoto A."/>
            <person name="Ishii H."/>
            <person name="Satoh N."/>
            <person name="Nishiyama T."/>
            <person name="Hasebe M."/>
            <person name="Maruyama T."/>
            <person name="Minagawa J."/>
            <person name="Obokata J."/>
            <person name="Shigenobu S."/>
        </authorList>
    </citation>
    <scope>NUCLEOTIDE SEQUENCE [LARGE SCALE GENOMIC DNA]</scope>
</reference>
<keyword evidence="1" id="KW-0472">Membrane</keyword>
<keyword evidence="1" id="KW-1133">Transmembrane helix</keyword>
<dbReference type="AlphaFoldDB" id="A0AAV4AE20"/>
<dbReference type="EMBL" id="BLXT01003772">
    <property type="protein sequence ID" value="GFO06415.1"/>
    <property type="molecule type" value="Genomic_DNA"/>
</dbReference>
<protein>
    <recommendedName>
        <fullName evidence="4">Sulfatase N-terminal domain-containing protein</fullName>
    </recommendedName>
</protein>
<evidence type="ECO:0000313" key="2">
    <source>
        <dbReference type="EMBL" id="GFO06415.1"/>
    </source>
</evidence>
<dbReference type="PANTHER" id="PTHR10974">
    <property type="entry name" value="FI08016P-RELATED"/>
    <property type="match status" value="1"/>
</dbReference>
<dbReference type="Proteomes" id="UP000735302">
    <property type="component" value="Unassembled WGS sequence"/>
</dbReference>
<keyword evidence="3" id="KW-1185">Reference proteome</keyword>
<dbReference type="Pfam" id="PF02995">
    <property type="entry name" value="DUF229"/>
    <property type="match status" value="1"/>
</dbReference>
<evidence type="ECO:0008006" key="4">
    <source>
        <dbReference type="Google" id="ProtNLM"/>
    </source>
</evidence>